<dbReference type="SUPFAM" id="SSF52151">
    <property type="entry name" value="FabD/lysophospholipase-like"/>
    <property type="match status" value="1"/>
</dbReference>
<keyword evidence="1 2" id="KW-0443">Lipid metabolism</keyword>
<comment type="caution">
    <text evidence="4">The sequence shown here is derived from an EMBL/GenBank/DDBJ whole genome shotgun (WGS) entry which is preliminary data.</text>
</comment>
<dbReference type="CDD" id="cd07208">
    <property type="entry name" value="Pat_hypo_Ecoli_yjju_like"/>
    <property type="match status" value="1"/>
</dbReference>
<dbReference type="InterPro" id="IPR045943">
    <property type="entry name" value="DUF6363"/>
</dbReference>
<evidence type="ECO:0000256" key="2">
    <source>
        <dbReference type="PROSITE-ProRule" id="PRU01161"/>
    </source>
</evidence>
<dbReference type="Pfam" id="PF19890">
    <property type="entry name" value="DUF6363"/>
    <property type="match status" value="1"/>
</dbReference>
<reference evidence="4 5" key="1">
    <citation type="submission" date="2020-10" db="EMBL/GenBank/DDBJ databases">
        <title>Novel species in genus Corynebacterium.</title>
        <authorList>
            <person name="Zhang G."/>
        </authorList>
    </citation>
    <scope>NUCLEOTIDE SEQUENCE [LARGE SCALE GENOMIC DNA]</scope>
    <source>
        <strain evidence="4 5">DSM 45110</strain>
    </source>
</reference>
<keyword evidence="5" id="KW-1185">Reference proteome</keyword>
<dbReference type="EMBL" id="JADKMY010000001">
    <property type="protein sequence ID" value="MBF4553226.1"/>
    <property type="molecule type" value="Genomic_DNA"/>
</dbReference>
<gene>
    <name evidence="4" type="ORF">IRY30_03905</name>
</gene>
<evidence type="ECO:0000313" key="4">
    <source>
        <dbReference type="EMBL" id="MBF4553226.1"/>
    </source>
</evidence>
<dbReference type="RefSeq" id="WP_194556053.1">
    <property type="nucleotide sequence ID" value="NZ_JADKMY010000001.1"/>
</dbReference>
<feature type="active site" description="Nucleophile" evidence="2">
    <location>
        <position position="42"/>
    </location>
</feature>
<evidence type="ECO:0000256" key="1">
    <source>
        <dbReference type="ARBA" id="ARBA00023098"/>
    </source>
</evidence>
<evidence type="ECO:0000313" key="5">
    <source>
        <dbReference type="Proteomes" id="UP000635902"/>
    </source>
</evidence>
<name>A0ABR9ZJF6_9CORY</name>
<dbReference type="PROSITE" id="PS51635">
    <property type="entry name" value="PNPLA"/>
    <property type="match status" value="1"/>
</dbReference>
<accession>A0ABR9ZJF6</accession>
<sequence>MLNAPTTALVLEGGGMRNSYTAPMVDQLIAKDVNFGWVGGVSAGATHTANFLAKDRNRAVRSFGDFATDPRAGGLRSFLRGSGYFNGEYAYEISGLPDSEFPFDWDTFSANETPFRIGATRVDNGESVYWGREDISGREDFMRKLRCSGTMPGLMRTPTVDGVAYVDGALGASGGLLIDAAIADGFDKFFVVRTRPRGFRRVAPRSTTAVKQLLRTRPAVAEAMLTRHLRYNKTAKLIEDLEAEGKARVFYPDDMRIANTERNLTKLRDSFNAGMAQTVREWDDIMDFLQE</sequence>
<feature type="short sequence motif" description="GXSXG" evidence="2">
    <location>
        <begin position="40"/>
        <end position="44"/>
    </location>
</feature>
<organism evidence="4 5">
    <name type="scientific">Corynebacterium suicordis DSM 45110</name>
    <dbReference type="NCBI Taxonomy" id="1121369"/>
    <lineage>
        <taxon>Bacteria</taxon>
        <taxon>Bacillati</taxon>
        <taxon>Actinomycetota</taxon>
        <taxon>Actinomycetes</taxon>
        <taxon>Mycobacteriales</taxon>
        <taxon>Corynebacteriaceae</taxon>
        <taxon>Corynebacterium</taxon>
    </lineage>
</organism>
<comment type="caution">
    <text evidence="2">Lacks conserved residue(s) required for the propagation of feature annotation.</text>
</comment>
<protein>
    <submittedName>
        <fullName evidence="4">Patatin family protein</fullName>
    </submittedName>
</protein>
<feature type="short sequence motif" description="DGA/G" evidence="2">
    <location>
        <begin position="167"/>
        <end position="169"/>
    </location>
</feature>
<feature type="active site" description="Proton acceptor" evidence="2">
    <location>
        <position position="167"/>
    </location>
</feature>
<dbReference type="InterPro" id="IPR002641">
    <property type="entry name" value="PNPLA_dom"/>
</dbReference>
<feature type="domain" description="PNPLA" evidence="3">
    <location>
        <begin position="9"/>
        <end position="182"/>
    </location>
</feature>
<dbReference type="Gene3D" id="3.40.1090.10">
    <property type="entry name" value="Cytosolic phospholipase A2 catalytic domain"/>
    <property type="match status" value="1"/>
</dbReference>
<dbReference type="InterPro" id="IPR037483">
    <property type="entry name" value="YjjU-like"/>
</dbReference>
<dbReference type="Proteomes" id="UP000635902">
    <property type="component" value="Unassembled WGS sequence"/>
</dbReference>
<evidence type="ECO:0000259" key="3">
    <source>
        <dbReference type="PROSITE" id="PS51635"/>
    </source>
</evidence>
<keyword evidence="2" id="KW-0378">Hydrolase</keyword>
<keyword evidence="2" id="KW-0442">Lipid degradation</keyword>
<proteinExistence type="predicted"/>
<dbReference type="Pfam" id="PF01734">
    <property type="entry name" value="Patatin"/>
    <property type="match status" value="1"/>
</dbReference>
<dbReference type="InterPro" id="IPR016035">
    <property type="entry name" value="Acyl_Trfase/lysoPLipase"/>
</dbReference>